<evidence type="ECO:0000259" key="3">
    <source>
        <dbReference type="Pfam" id="PF00172"/>
    </source>
</evidence>
<feature type="region of interest" description="Disordered" evidence="2">
    <location>
        <begin position="1"/>
        <end position="66"/>
    </location>
</feature>
<dbReference type="Pfam" id="PF00172">
    <property type="entry name" value="Zn_clus"/>
    <property type="match status" value="1"/>
</dbReference>
<dbReference type="GO" id="GO:0008270">
    <property type="term" value="F:zinc ion binding"/>
    <property type="evidence" value="ECO:0007669"/>
    <property type="project" value="InterPro"/>
</dbReference>
<evidence type="ECO:0000313" key="4">
    <source>
        <dbReference type="EMBL" id="KAK0728739.1"/>
    </source>
</evidence>
<dbReference type="SUPFAM" id="SSF57701">
    <property type="entry name" value="Zn2/Cys6 DNA-binding domain"/>
    <property type="match status" value="1"/>
</dbReference>
<feature type="compositionally biased region" description="Basic and acidic residues" evidence="2">
    <location>
        <begin position="31"/>
        <end position="45"/>
    </location>
</feature>
<dbReference type="RefSeq" id="XP_060301594.1">
    <property type="nucleotide sequence ID" value="XM_060441459.1"/>
</dbReference>
<gene>
    <name evidence="4" type="ORF">B0T26DRAFT_699193</name>
</gene>
<feature type="domain" description="Zn(2)-C6 fungal-type" evidence="3">
    <location>
        <begin position="103"/>
        <end position="129"/>
    </location>
</feature>
<sequence>MPWRAGAHHAAREAWKVSAGGTGPIQTNLVQDRHDATRRNPRSSDDDSTSQSQFQSSLVQSRVTGSPWSLECRCLQVQARRHHRRSTPNPNTMDGKTIRLRASCNACNESKVRCSQHKPTCARCERNGADW</sequence>
<reference evidence="4" key="1">
    <citation type="submission" date="2023-06" db="EMBL/GenBank/DDBJ databases">
        <title>Genome-scale phylogeny and comparative genomics of the fungal order Sordariales.</title>
        <authorList>
            <consortium name="Lawrence Berkeley National Laboratory"/>
            <person name="Hensen N."/>
            <person name="Bonometti L."/>
            <person name="Westerberg I."/>
            <person name="Brannstrom I.O."/>
            <person name="Guillou S."/>
            <person name="Cros-Aarteil S."/>
            <person name="Calhoun S."/>
            <person name="Haridas S."/>
            <person name="Kuo A."/>
            <person name="Mondo S."/>
            <person name="Pangilinan J."/>
            <person name="Riley R."/>
            <person name="LaButti K."/>
            <person name="Andreopoulos B."/>
            <person name="Lipzen A."/>
            <person name="Chen C."/>
            <person name="Yanf M."/>
            <person name="Daum C."/>
            <person name="Ng V."/>
            <person name="Clum A."/>
            <person name="Steindorff A."/>
            <person name="Ohm R."/>
            <person name="Martin F."/>
            <person name="Silar P."/>
            <person name="Natvig D."/>
            <person name="Lalanne C."/>
            <person name="Gautier V."/>
            <person name="Ament-velasquez S.L."/>
            <person name="Kruys A."/>
            <person name="Hutchinson M.I."/>
            <person name="Powell A.J."/>
            <person name="Barry K."/>
            <person name="Miller A.N."/>
            <person name="Grigoriev I.V."/>
            <person name="Debuchy R."/>
            <person name="Gladieux P."/>
            <person name="Thoren M.H."/>
            <person name="Johannesson H."/>
        </authorList>
    </citation>
    <scope>NUCLEOTIDE SEQUENCE</scope>
    <source>
        <strain evidence="4">SMH2392-1A</strain>
    </source>
</reference>
<protein>
    <recommendedName>
        <fullName evidence="3">Zn(2)-C6 fungal-type domain-containing protein</fullName>
    </recommendedName>
</protein>
<dbReference type="GeneID" id="85324729"/>
<dbReference type="Proteomes" id="UP001172101">
    <property type="component" value="Unassembled WGS sequence"/>
</dbReference>
<dbReference type="CDD" id="cd00067">
    <property type="entry name" value="GAL4"/>
    <property type="match status" value="1"/>
</dbReference>
<accession>A0AA40B6Y9</accession>
<dbReference type="AlphaFoldDB" id="A0AA40B6Y9"/>
<dbReference type="InterPro" id="IPR036864">
    <property type="entry name" value="Zn2-C6_fun-type_DNA-bd_sf"/>
</dbReference>
<evidence type="ECO:0000256" key="1">
    <source>
        <dbReference type="ARBA" id="ARBA00023242"/>
    </source>
</evidence>
<keyword evidence="5" id="KW-1185">Reference proteome</keyword>
<evidence type="ECO:0000256" key="2">
    <source>
        <dbReference type="SAM" id="MobiDB-lite"/>
    </source>
</evidence>
<feature type="compositionally biased region" description="Low complexity" evidence="2">
    <location>
        <begin position="49"/>
        <end position="61"/>
    </location>
</feature>
<dbReference type="Gene3D" id="4.10.240.10">
    <property type="entry name" value="Zn(2)-C6 fungal-type DNA-binding domain"/>
    <property type="match status" value="1"/>
</dbReference>
<comment type="caution">
    <text evidence="4">The sequence shown here is derived from an EMBL/GenBank/DDBJ whole genome shotgun (WGS) entry which is preliminary data.</text>
</comment>
<dbReference type="InterPro" id="IPR001138">
    <property type="entry name" value="Zn2Cys6_DnaBD"/>
</dbReference>
<organism evidence="4 5">
    <name type="scientific">Lasiosphaeria miniovina</name>
    <dbReference type="NCBI Taxonomy" id="1954250"/>
    <lineage>
        <taxon>Eukaryota</taxon>
        <taxon>Fungi</taxon>
        <taxon>Dikarya</taxon>
        <taxon>Ascomycota</taxon>
        <taxon>Pezizomycotina</taxon>
        <taxon>Sordariomycetes</taxon>
        <taxon>Sordariomycetidae</taxon>
        <taxon>Sordariales</taxon>
        <taxon>Lasiosphaeriaceae</taxon>
        <taxon>Lasiosphaeria</taxon>
    </lineage>
</organism>
<proteinExistence type="predicted"/>
<dbReference type="PRINTS" id="PR00755">
    <property type="entry name" value="AFLATOXINBRP"/>
</dbReference>
<keyword evidence="1" id="KW-0539">Nucleus</keyword>
<evidence type="ECO:0000313" key="5">
    <source>
        <dbReference type="Proteomes" id="UP001172101"/>
    </source>
</evidence>
<dbReference type="GO" id="GO:0000981">
    <property type="term" value="F:DNA-binding transcription factor activity, RNA polymerase II-specific"/>
    <property type="evidence" value="ECO:0007669"/>
    <property type="project" value="InterPro"/>
</dbReference>
<dbReference type="EMBL" id="JAUIRO010000002">
    <property type="protein sequence ID" value="KAK0728739.1"/>
    <property type="molecule type" value="Genomic_DNA"/>
</dbReference>
<name>A0AA40B6Y9_9PEZI</name>